<dbReference type="InterPro" id="IPR036388">
    <property type="entry name" value="WH-like_DNA-bd_sf"/>
</dbReference>
<keyword evidence="7" id="KW-0808">Transferase</keyword>
<protein>
    <submittedName>
        <fullName evidence="7">Aminotransferase class I/II-fold pyridoxal phosphate-dependent enzyme</fullName>
    </submittedName>
</protein>
<dbReference type="Pfam" id="PF00392">
    <property type="entry name" value="GntR"/>
    <property type="match status" value="1"/>
</dbReference>
<dbReference type="Pfam" id="PF00155">
    <property type="entry name" value="Aminotran_1_2"/>
    <property type="match status" value="1"/>
</dbReference>
<evidence type="ECO:0000256" key="1">
    <source>
        <dbReference type="ARBA" id="ARBA00005384"/>
    </source>
</evidence>
<dbReference type="CDD" id="cd00609">
    <property type="entry name" value="AAT_like"/>
    <property type="match status" value="1"/>
</dbReference>
<dbReference type="SUPFAM" id="SSF46785">
    <property type="entry name" value="Winged helix' DNA-binding domain"/>
    <property type="match status" value="1"/>
</dbReference>
<dbReference type="InterPro" id="IPR015421">
    <property type="entry name" value="PyrdxlP-dep_Trfase_major"/>
</dbReference>
<dbReference type="InterPro" id="IPR015424">
    <property type="entry name" value="PyrdxlP-dep_Trfase"/>
</dbReference>
<keyword evidence="7" id="KW-0032">Aminotransferase</keyword>
<proteinExistence type="inferred from homology"/>
<dbReference type="GO" id="GO:0030170">
    <property type="term" value="F:pyridoxal phosphate binding"/>
    <property type="evidence" value="ECO:0007669"/>
    <property type="project" value="InterPro"/>
</dbReference>
<dbReference type="GO" id="GO:0008483">
    <property type="term" value="F:transaminase activity"/>
    <property type="evidence" value="ECO:0007669"/>
    <property type="project" value="UniProtKB-KW"/>
</dbReference>
<dbReference type="Proteomes" id="UP000469734">
    <property type="component" value="Unassembled WGS sequence"/>
</dbReference>
<dbReference type="Gene3D" id="3.40.640.10">
    <property type="entry name" value="Type I PLP-dependent aspartate aminotransferase-like (Major domain)"/>
    <property type="match status" value="1"/>
</dbReference>
<dbReference type="RefSeq" id="WP_161049808.1">
    <property type="nucleotide sequence ID" value="NZ_WWCR01000006.1"/>
</dbReference>
<dbReference type="SUPFAM" id="SSF53383">
    <property type="entry name" value="PLP-dependent transferases"/>
    <property type="match status" value="1"/>
</dbReference>
<comment type="similarity">
    <text evidence="1">In the C-terminal section; belongs to the class-I pyridoxal-phosphate-dependent aminotransferase family.</text>
</comment>
<keyword evidence="2" id="KW-0663">Pyridoxal phosphate</keyword>
<keyword evidence="4" id="KW-0238">DNA-binding</keyword>
<accession>A0A7X4GZ61</accession>
<dbReference type="GO" id="GO:0003677">
    <property type="term" value="F:DNA binding"/>
    <property type="evidence" value="ECO:0007669"/>
    <property type="project" value="UniProtKB-KW"/>
</dbReference>
<dbReference type="GO" id="GO:0003700">
    <property type="term" value="F:DNA-binding transcription factor activity"/>
    <property type="evidence" value="ECO:0007669"/>
    <property type="project" value="InterPro"/>
</dbReference>
<dbReference type="SMART" id="SM00345">
    <property type="entry name" value="HTH_GNTR"/>
    <property type="match status" value="1"/>
</dbReference>
<reference evidence="7 8" key="1">
    <citation type="submission" date="2019-12" db="EMBL/GenBank/DDBJ databases">
        <title>Novel species isolated from a subtropical stream in China.</title>
        <authorList>
            <person name="Lu H."/>
        </authorList>
    </citation>
    <scope>NUCLEOTIDE SEQUENCE [LARGE SCALE GENOMIC DNA]</scope>
    <source>
        <strain evidence="7 8">FT134W</strain>
    </source>
</reference>
<dbReference type="PROSITE" id="PS50949">
    <property type="entry name" value="HTH_GNTR"/>
    <property type="match status" value="1"/>
</dbReference>
<dbReference type="InterPro" id="IPR004839">
    <property type="entry name" value="Aminotransferase_I/II_large"/>
</dbReference>
<dbReference type="AlphaFoldDB" id="A0A7X4GZ61"/>
<dbReference type="InterPro" id="IPR036390">
    <property type="entry name" value="WH_DNA-bd_sf"/>
</dbReference>
<evidence type="ECO:0000259" key="6">
    <source>
        <dbReference type="PROSITE" id="PS50949"/>
    </source>
</evidence>
<comment type="caution">
    <text evidence="7">The sequence shown here is derived from an EMBL/GenBank/DDBJ whole genome shotgun (WGS) entry which is preliminary data.</text>
</comment>
<evidence type="ECO:0000256" key="5">
    <source>
        <dbReference type="ARBA" id="ARBA00023163"/>
    </source>
</evidence>
<dbReference type="CDD" id="cd07377">
    <property type="entry name" value="WHTH_GntR"/>
    <property type="match status" value="1"/>
</dbReference>
<evidence type="ECO:0000313" key="7">
    <source>
        <dbReference type="EMBL" id="MYM72285.1"/>
    </source>
</evidence>
<dbReference type="PANTHER" id="PTHR46577">
    <property type="entry name" value="HTH-TYPE TRANSCRIPTIONAL REGULATORY PROTEIN GABR"/>
    <property type="match status" value="1"/>
</dbReference>
<dbReference type="EMBL" id="WWCR01000006">
    <property type="protein sequence ID" value="MYM72285.1"/>
    <property type="molecule type" value="Genomic_DNA"/>
</dbReference>
<evidence type="ECO:0000256" key="4">
    <source>
        <dbReference type="ARBA" id="ARBA00023125"/>
    </source>
</evidence>
<name>A0A7X4GZ61_9BURK</name>
<dbReference type="Gene3D" id="1.10.10.10">
    <property type="entry name" value="Winged helix-like DNA-binding domain superfamily/Winged helix DNA-binding domain"/>
    <property type="match status" value="1"/>
</dbReference>
<sequence>MDKKKVSKTQQPVLLDLEVDRSLPQPLYQQIVVQLRSRIANGSLQKGNRLPPTRELASHLGVTRNIIVSVYDQLIGDGVIEGSGRHGTFVSAVGRASAADIGAGHKKPPALLLRDSESGAPAAAPKFDWMPGQTMVRALPSAAWRSACRKAGRHLPPANHGDPQGDIGLRKAIAGWLADNRCLQTDPEQIVITRGSGDFLKFLAEALIRAGDLCAIEDPGHSVVSHALLAAGARLRHVAVDSEGLLVPQAFGNGVGPALLHVTPSHQYPMGSRLSLKRRRALVDAAERHGTLLLENEYGCEFVYAGSDFPTLYSMAPANTVLIGTFANTATPAMRLGFAIAPRRAVERVISIIEQNSAQPSWAGQKIIEALILSGDLDRHVRRSLRHYTTMCKMIRDRLAPYNQQVLVLGDIGGLHVVVRGRDSTFDAALQRSLARQAVKFQPVAKLAVSASDCTGFILGYGHMDSAELRASLDVLEDCINGTAGAVD</sequence>
<feature type="domain" description="HTH gntR-type" evidence="6">
    <location>
        <begin position="25"/>
        <end position="93"/>
    </location>
</feature>
<dbReference type="InterPro" id="IPR000524">
    <property type="entry name" value="Tscrpt_reg_HTH_GntR"/>
</dbReference>
<gene>
    <name evidence="7" type="ORF">GTP56_08750</name>
</gene>
<evidence type="ECO:0000256" key="3">
    <source>
        <dbReference type="ARBA" id="ARBA00023015"/>
    </source>
</evidence>
<dbReference type="InterPro" id="IPR051446">
    <property type="entry name" value="HTH_trans_reg/aminotransferase"/>
</dbReference>
<keyword evidence="5" id="KW-0804">Transcription</keyword>
<evidence type="ECO:0000256" key="2">
    <source>
        <dbReference type="ARBA" id="ARBA00022898"/>
    </source>
</evidence>
<dbReference type="PANTHER" id="PTHR46577:SF1">
    <property type="entry name" value="HTH-TYPE TRANSCRIPTIONAL REGULATORY PROTEIN GABR"/>
    <property type="match status" value="1"/>
</dbReference>
<organism evidence="7 8">
    <name type="scientific">Duganella margarita</name>
    <dbReference type="NCBI Taxonomy" id="2692170"/>
    <lineage>
        <taxon>Bacteria</taxon>
        <taxon>Pseudomonadati</taxon>
        <taxon>Pseudomonadota</taxon>
        <taxon>Betaproteobacteria</taxon>
        <taxon>Burkholderiales</taxon>
        <taxon>Oxalobacteraceae</taxon>
        <taxon>Telluria group</taxon>
        <taxon>Duganella</taxon>
    </lineage>
</organism>
<evidence type="ECO:0000313" key="8">
    <source>
        <dbReference type="Proteomes" id="UP000469734"/>
    </source>
</evidence>
<keyword evidence="3" id="KW-0805">Transcription regulation</keyword>